<protein>
    <submittedName>
        <fullName evidence="1">Uncharacterized protein</fullName>
    </submittedName>
</protein>
<dbReference type="AlphaFoldDB" id="A0A833PSP0"/>
<sequence length="220" mass="24761">MTIAASPLDDMTKLDHGQAVFVLTTPTPVDFSSVLADRSRFGPAIRCFLSPFDALLEMVFLRRQNSDAVEAVLQSSRVPACIFFSNRFRQRPLTVHVAWLAHENRLVVQQNGSLIRTARDQAAQWRIGPRRDAEMAIEAETWAVLDRLHERAGLFAWRETLQTTRRWLASPAVEESSLRRAITALDAVDLIVLPAGKAGQLALYDPEAGYWHFVPRDPIT</sequence>
<proteinExistence type="predicted"/>
<dbReference type="Proteomes" id="UP000467522">
    <property type="component" value="Unassembled WGS sequence"/>
</dbReference>
<gene>
    <name evidence="1" type="ORF">GAK33_03823</name>
</gene>
<accession>A0A833PSP0</accession>
<evidence type="ECO:0000313" key="1">
    <source>
        <dbReference type="EMBL" id="KAF1036781.1"/>
    </source>
</evidence>
<reference evidence="2" key="1">
    <citation type="journal article" date="2020" name="MBio">
        <title>Horizontal gene transfer to a defensive symbiont with a reduced genome amongst a multipartite beetle microbiome.</title>
        <authorList>
            <person name="Waterworth S.C."/>
            <person name="Florez L.V."/>
            <person name="Rees E.R."/>
            <person name="Hertweck C."/>
            <person name="Kaltenpoth M."/>
            <person name="Kwan J.C."/>
        </authorList>
    </citation>
    <scope>NUCLEOTIDE SEQUENCE [LARGE SCALE GENOMIC DNA]</scope>
</reference>
<organism evidence="1 2">
    <name type="scientific">Burkholderia lata (strain ATCC 17760 / DSM 23089 / LMG 22485 / NCIMB 9086 / R18194 / 383)</name>
    <dbReference type="NCBI Taxonomy" id="482957"/>
    <lineage>
        <taxon>Bacteria</taxon>
        <taxon>Pseudomonadati</taxon>
        <taxon>Pseudomonadota</taxon>
        <taxon>Betaproteobacteria</taxon>
        <taxon>Burkholderiales</taxon>
        <taxon>Burkholderiaceae</taxon>
        <taxon>Burkholderia</taxon>
        <taxon>Burkholderia cepacia complex</taxon>
    </lineage>
</organism>
<comment type="caution">
    <text evidence="1">The sequence shown here is derived from an EMBL/GenBank/DDBJ whole genome shotgun (WGS) entry which is preliminary data.</text>
</comment>
<evidence type="ECO:0000313" key="2">
    <source>
        <dbReference type="Proteomes" id="UP000467522"/>
    </source>
</evidence>
<name>A0A833PSP0_BURL3</name>
<dbReference type="EMBL" id="WNDV01000011">
    <property type="protein sequence ID" value="KAF1036781.1"/>
    <property type="molecule type" value="Genomic_DNA"/>
</dbReference>
<dbReference type="RefSeq" id="WP_278647722.1">
    <property type="nucleotide sequence ID" value="NZ_WNDV01000011.1"/>
</dbReference>